<reference evidence="2 3" key="1">
    <citation type="submission" date="2016-07" db="EMBL/GenBank/DDBJ databases">
        <title>Pervasive Adenine N6-methylation of Active Genes in Fungi.</title>
        <authorList>
            <consortium name="DOE Joint Genome Institute"/>
            <person name="Mondo S.J."/>
            <person name="Dannebaum R.O."/>
            <person name="Kuo R.C."/>
            <person name="Labutti K."/>
            <person name="Haridas S."/>
            <person name="Kuo A."/>
            <person name="Salamov A."/>
            <person name="Ahrendt S.R."/>
            <person name="Lipzen A."/>
            <person name="Sullivan W."/>
            <person name="Andreopoulos W.B."/>
            <person name="Clum A."/>
            <person name="Lindquist E."/>
            <person name="Daum C."/>
            <person name="Ramamoorthy G.K."/>
            <person name="Gryganskyi A."/>
            <person name="Culley D."/>
            <person name="Magnuson J.K."/>
            <person name="James T.Y."/>
            <person name="O'Malley M.A."/>
            <person name="Stajich J.E."/>
            <person name="Spatafora J.W."/>
            <person name="Visel A."/>
            <person name="Grigoriev I.V."/>
        </authorList>
    </citation>
    <scope>NUCLEOTIDE SEQUENCE [LARGE SCALE GENOMIC DNA]</scope>
    <source>
        <strain evidence="2 3">CBS 115471</strain>
    </source>
</reference>
<feature type="compositionally biased region" description="Polar residues" evidence="1">
    <location>
        <begin position="30"/>
        <end position="48"/>
    </location>
</feature>
<comment type="caution">
    <text evidence="2">The sequence shown here is derived from an EMBL/GenBank/DDBJ whole genome shotgun (WGS) entry which is preliminary data.</text>
</comment>
<feature type="region of interest" description="Disordered" evidence="1">
    <location>
        <begin position="420"/>
        <end position="499"/>
    </location>
</feature>
<feature type="region of interest" description="Disordered" evidence="1">
    <location>
        <begin position="236"/>
        <end position="261"/>
    </location>
</feature>
<protein>
    <submittedName>
        <fullName evidence="2">Uncharacterized protein</fullName>
    </submittedName>
</protein>
<dbReference type="AlphaFoldDB" id="A0A1Y1YEC2"/>
<evidence type="ECO:0000313" key="2">
    <source>
        <dbReference type="EMBL" id="ORX96390.1"/>
    </source>
</evidence>
<evidence type="ECO:0000313" key="3">
    <source>
        <dbReference type="Proteomes" id="UP000193144"/>
    </source>
</evidence>
<evidence type="ECO:0000256" key="1">
    <source>
        <dbReference type="SAM" id="MobiDB-lite"/>
    </source>
</evidence>
<dbReference type="EMBL" id="MCFA01000258">
    <property type="protein sequence ID" value="ORX96390.1"/>
    <property type="molecule type" value="Genomic_DNA"/>
</dbReference>
<feature type="region of interest" description="Disordered" evidence="1">
    <location>
        <begin position="1"/>
        <end position="48"/>
    </location>
</feature>
<sequence length="499" mass="55923">MTTSPPSDPHSNVHLCRQRPTDLPTHPARPSQTARASRQQPNYEATPHYSQRCGTLDQGVCYAIVCTVRPSVLVQTNASRNGDIAASLPPAHTPQPPASADNDQRNEAQLAELFNKSMPPYVEEHHKELIKLGDGGRNKVSKTSMRNVWGLTNSELETVRLDLEAYLKERKVWGIMERSAGGTLTQIKRENLETWWRKRATARVPMFKTDGLDDLVIWKSQDYFWEQIIACRPKVEPDASQLQPSRQKRSQESSVASESSDNATAFSALHIDRANSARKHTLSDKVDALRYCMVSVLETKTNTTLLEDELMTALASEFDYLRFDYDDSKQLTPLMFDFNAMWSNVMDIADAMNIEMGADASLYHREMELPIRNDDGFHAVIAKAAFTPAARTIELWLVPDGNVTKLPWINTESDLPTRGLSLPPALSHSINGALQANPRTGRSNKGAKPTHNNDEKRKASSRSQGKKKSSPKKKVRHDESDVSFDPDVDTSDDLNDDEE</sequence>
<feature type="compositionally biased region" description="Polar residues" evidence="1">
    <location>
        <begin position="428"/>
        <end position="443"/>
    </location>
</feature>
<proteinExistence type="predicted"/>
<accession>A0A1Y1YEC2</accession>
<name>A0A1Y1YEC2_9PLEO</name>
<dbReference type="Proteomes" id="UP000193144">
    <property type="component" value="Unassembled WGS sequence"/>
</dbReference>
<organism evidence="2 3">
    <name type="scientific">Clohesyomyces aquaticus</name>
    <dbReference type="NCBI Taxonomy" id="1231657"/>
    <lineage>
        <taxon>Eukaryota</taxon>
        <taxon>Fungi</taxon>
        <taxon>Dikarya</taxon>
        <taxon>Ascomycota</taxon>
        <taxon>Pezizomycotina</taxon>
        <taxon>Dothideomycetes</taxon>
        <taxon>Pleosporomycetidae</taxon>
        <taxon>Pleosporales</taxon>
        <taxon>Lindgomycetaceae</taxon>
        <taxon>Clohesyomyces</taxon>
    </lineage>
</organism>
<feature type="region of interest" description="Disordered" evidence="1">
    <location>
        <begin position="84"/>
        <end position="104"/>
    </location>
</feature>
<keyword evidence="3" id="KW-1185">Reference proteome</keyword>
<feature type="compositionally biased region" description="Acidic residues" evidence="1">
    <location>
        <begin position="481"/>
        <end position="499"/>
    </location>
</feature>
<gene>
    <name evidence="2" type="ORF">BCR34DRAFT_593880</name>
</gene>
<feature type="compositionally biased region" description="Basic residues" evidence="1">
    <location>
        <begin position="464"/>
        <end position="475"/>
    </location>
</feature>